<proteinExistence type="predicted"/>
<dbReference type="EMBL" id="JBBPFD010000005">
    <property type="protein sequence ID" value="KAK7925505.1"/>
    <property type="molecule type" value="Genomic_DNA"/>
</dbReference>
<name>A0AAW0PPS5_9GOBI</name>
<sequence>MCTFCGSVGLGGGRVHGELGFRTRGGAPQKQTGNSGSALTHSSRQRRGESRYPCAASASSVSFIHTGARSRRTLSTSHYVGSVSLSSFDTGLHTFQ</sequence>
<feature type="compositionally biased region" description="Polar residues" evidence="1">
    <location>
        <begin position="29"/>
        <end position="42"/>
    </location>
</feature>
<dbReference type="AlphaFoldDB" id="A0AAW0PPS5"/>
<gene>
    <name evidence="2" type="ORF">WMY93_007815</name>
</gene>
<evidence type="ECO:0000256" key="1">
    <source>
        <dbReference type="SAM" id="MobiDB-lite"/>
    </source>
</evidence>
<feature type="region of interest" description="Disordered" evidence="1">
    <location>
        <begin position="11"/>
        <end position="53"/>
    </location>
</feature>
<evidence type="ECO:0000313" key="3">
    <source>
        <dbReference type="Proteomes" id="UP001460270"/>
    </source>
</evidence>
<organism evidence="2 3">
    <name type="scientific">Mugilogobius chulae</name>
    <name type="common">yellowstripe goby</name>
    <dbReference type="NCBI Taxonomy" id="88201"/>
    <lineage>
        <taxon>Eukaryota</taxon>
        <taxon>Metazoa</taxon>
        <taxon>Chordata</taxon>
        <taxon>Craniata</taxon>
        <taxon>Vertebrata</taxon>
        <taxon>Euteleostomi</taxon>
        <taxon>Actinopterygii</taxon>
        <taxon>Neopterygii</taxon>
        <taxon>Teleostei</taxon>
        <taxon>Neoteleostei</taxon>
        <taxon>Acanthomorphata</taxon>
        <taxon>Gobiaria</taxon>
        <taxon>Gobiiformes</taxon>
        <taxon>Gobioidei</taxon>
        <taxon>Gobiidae</taxon>
        <taxon>Gobionellinae</taxon>
        <taxon>Mugilogobius</taxon>
    </lineage>
</organism>
<keyword evidence="3" id="KW-1185">Reference proteome</keyword>
<dbReference type="Proteomes" id="UP001460270">
    <property type="component" value="Unassembled WGS sequence"/>
</dbReference>
<evidence type="ECO:0000313" key="2">
    <source>
        <dbReference type="EMBL" id="KAK7925505.1"/>
    </source>
</evidence>
<accession>A0AAW0PPS5</accession>
<comment type="caution">
    <text evidence="2">The sequence shown here is derived from an EMBL/GenBank/DDBJ whole genome shotgun (WGS) entry which is preliminary data.</text>
</comment>
<reference evidence="3" key="1">
    <citation type="submission" date="2024-04" db="EMBL/GenBank/DDBJ databases">
        <title>Salinicola lusitanus LLJ914,a marine bacterium isolated from the Okinawa Trough.</title>
        <authorList>
            <person name="Li J."/>
        </authorList>
    </citation>
    <scope>NUCLEOTIDE SEQUENCE [LARGE SCALE GENOMIC DNA]</scope>
</reference>
<protein>
    <submittedName>
        <fullName evidence="2">Uncharacterized protein</fullName>
    </submittedName>
</protein>